<keyword evidence="1 4" id="KW-0378">Hydrolase</keyword>
<dbReference type="GO" id="GO:0004252">
    <property type="term" value="F:serine-type endopeptidase activity"/>
    <property type="evidence" value="ECO:0007669"/>
    <property type="project" value="TreeGrafter"/>
</dbReference>
<dbReference type="GO" id="GO:0006508">
    <property type="term" value="P:proteolysis"/>
    <property type="evidence" value="ECO:0007669"/>
    <property type="project" value="InterPro"/>
</dbReference>
<dbReference type="EC" id="3.4.-.-" evidence="4"/>
<dbReference type="AlphaFoldDB" id="A0AAP6JHQ6"/>
<feature type="domain" description="Peptidase S9 prolyl oligopeptidase catalytic" evidence="3">
    <location>
        <begin position="425"/>
        <end position="635"/>
    </location>
</feature>
<comment type="caution">
    <text evidence="4">The sequence shown here is derived from an EMBL/GenBank/DDBJ whole genome shotgun (WGS) entry which is preliminary data.</text>
</comment>
<evidence type="ECO:0000256" key="1">
    <source>
        <dbReference type="ARBA" id="ARBA00022801"/>
    </source>
</evidence>
<reference evidence="4 5" key="1">
    <citation type="submission" date="2023-12" db="EMBL/GenBank/DDBJ databases">
        <title>Whole-genome sequencing of halo(alkali)philic microorganisms from hypersaline lakes.</title>
        <authorList>
            <person name="Sorokin D.Y."/>
            <person name="Merkel A.Y."/>
            <person name="Messina E."/>
            <person name="Yakimov M."/>
        </authorList>
    </citation>
    <scope>NUCLEOTIDE SEQUENCE [LARGE SCALE GENOMIC DNA]</scope>
    <source>
        <strain evidence="4 5">AB-CW1</strain>
    </source>
</reference>
<proteinExistence type="predicted"/>
<dbReference type="PANTHER" id="PTHR42776:SF27">
    <property type="entry name" value="DIPEPTIDYL PEPTIDASE FAMILY MEMBER 6"/>
    <property type="match status" value="1"/>
</dbReference>
<keyword evidence="5" id="KW-1185">Reference proteome</keyword>
<sequence length="636" mass="71305">MKRLILLAALVALPFAALADDERLPLEHFVQLPEYNEVSLSPDGRHLAITAPVDDQTGVVILDISDPESVSIAGGFQLSANEHASNVVWANNERILFGTNRQEGRLAQPRPTGRIYGVNVDGSRSRMLYGTDPGSRVFRMGTVLSTLPDEEHRVLILTRAHDSDRPTAQRLHIHTGSTRRVAISPIPFGSLVADQQGRVRLAFGPDEDGQATFAYRDDHGEEWQDFDLDFDQRWLNFHGFDGSGEHIYFSSRETGRMGLYRIRVEDQSVETLIESDTVEINRVLWSEDRSRVIGAIKRDGKPEMVFIDPDQPTAILQRQISAAFPDEFSRIVSFSQDTDLAIVVAESDITAAGYYLFDTDNLAASFLLSNFRELDPQRLYRTEPIQVESRDGLELHGYLTTPAGEGPHPTVVVVHGGPHGIRDEWTFNPEIQLLAHHGYAVLSVNFRGSGGYGHEFETMGYRNWGTTMQDDVTDATLWAIEEGHADPDRVCIMGGSYGGYSTLMGLIREPELYACGVSVVGVYDLPLMFEEGDVTESSQGIRTLERYLGTDEEDLIARSPARQVEKIEAPLYISHGGQDVRAHISHYNFLKEQLDEAGIEYESRLFPEEGHGYYKVENRKLYYGDVLDFLKRHIGE</sequence>
<feature type="signal peptide" evidence="2">
    <location>
        <begin position="1"/>
        <end position="19"/>
    </location>
</feature>
<feature type="chain" id="PRO_5042974214" evidence="2">
    <location>
        <begin position="20"/>
        <end position="636"/>
    </location>
</feature>
<dbReference type="InterPro" id="IPR001375">
    <property type="entry name" value="Peptidase_S9_cat"/>
</dbReference>
<evidence type="ECO:0000313" key="5">
    <source>
        <dbReference type="Proteomes" id="UP001302316"/>
    </source>
</evidence>
<dbReference type="RefSeq" id="WP_346050750.1">
    <property type="nucleotide sequence ID" value="NZ_JAYGII010000006.1"/>
</dbReference>
<dbReference type="InterPro" id="IPR029058">
    <property type="entry name" value="AB_hydrolase_fold"/>
</dbReference>
<dbReference type="Pfam" id="PF00326">
    <property type="entry name" value="Peptidase_S9"/>
    <property type="match status" value="1"/>
</dbReference>
<evidence type="ECO:0000256" key="2">
    <source>
        <dbReference type="SAM" id="SignalP"/>
    </source>
</evidence>
<dbReference type="Proteomes" id="UP001302316">
    <property type="component" value="Unassembled WGS sequence"/>
</dbReference>
<dbReference type="Gene3D" id="3.40.50.1820">
    <property type="entry name" value="alpha/beta hydrolase"/>
    <property type="match status" value="1"/>
</dbReference>
<dbReference type="SUPFAM" id="SSF82171">
    <property type="entry name" value="DPP6 N-terminal domain-like"/>
    <property type="match status" value="1"/>
</dbReference>
<protein>
    <submittedName>
        <fullName evidence="4">S9 family peptidase</fullName>
        <ecNumber evidence="4">3.4.-.-</ecNumber>
    </submittedName>
</protein>
<dbReference type="SUPFAM" id="SSF53474">
    <property type="entry name" value="alpha/beta-Hydrolases"/>
    <property type="match status" value="1"/>
</dbReference>
<keyword evidence="2" id="KW-0732">Signal</keyword>
<gene>
    <name evidence="4" type="ORF">VCB98_04700</name>
</gene>
<dbReference type="Gene3D" id="2.120.10.30">
    <property type="entry name" value="TolB, C-terminal domain"/>
    <property type="match status" value="1"/>
</dbReference>
<evidence type="ECO:0000313" key="4">
    <source>
        <dbReference type="EMBL" id="MEA5445119.1"/>
    </source>
</evidence>
<organism evidence="4 5">
    <name type="scientific">Natronospira elongata</name>
    <dbReference type="NCBI Taxonomy" id="3110268"/>
    <lineage>
        <taxon>Bacteria</taxon>
        <taxon>Pseudomonadati</taxon>
        <taxon>Pseudomonadota</taxon>
        <taxon>Gammaproteobacteria</taxon>
        <taxon>Natronospirales</taxon>
        <taxon>Natronospiraceae</taxon>
        <taxon>Natronospira</taxon>
    </lineage>
</organism>
<dbReference type="InterPro" id="IPR011042">
    <property type="entry name" value="6-blade_b-propeller_TolB-like"/>
</dbReference>
<dbReference type="EMBL" id="JAYGII010000006">
    <property type="protein sequence ID" value="MEA5445119.1"/>
    <property type="molecule type" value="Genomic_DNA"/>
</dbReference>
<accession>A0AAP6JHQ6</accession>
<dbReference type="PANTHER" id="PTHR42776">
    <property type="entry name" value="SERINE PEPTIDASE S9 FAMILY MEMBER"/>
    <property type="match status" value="1"/>
</dbReference>
<evidence type="ECO:0000259" key="3">
    <source>
        <dbReference type="Pfam" id="PF00326"/>
    </source>
</evidence>
<name>A0AAP6JHQ6_9GAMM</name>